<dbReference type="AlphaFoldDB" id="A0A0C2M568"/>
<sequence>MDTNLNTTLMIITRRLKSIQIYWLSTLSHIDPPHLRMKFADLKLFTKFVTSNIFMRHDNLNHPTKRLKSEIPHLGVLNSELHILFNPPGLKSRMVKFITKKQPSLSRPSQKVKWNRIISGAAPCNYLKNKWGTENSPLCRCGLIRTPLHITDEYKLTKLPNGIKKLSTLKDYLIT</sequence>
<accession>A0A0C2M568</accession>
<protein>
    <submittedName>
        <fullName evidence="1">Uncharacterized protein</fullName>
    </submittedName>
</protein>
<dbReference type="EMBL" id="JWZT01005098">
    <property type="protein sequence ID" value="KII62165.1"/>
    <property type="molecule type" value="Genomic_DNA"/>
</dbReference>
<organism evidence="1 2">
    <name type="scientific">Thelohanellus kitauei</name>
    <name type="common">Myxosporean</name>
    <dbReference type="NCBI Taxonomy" id="669202"/>
    <lineage>
        <taxon>Eukaryota</taxon>
        <taxon>Metazoa</taxon>
        <taxon>Cnidaria</taxon>
        <taxon>Myxozoa</taxon>
        <taxon>Myxosporea</taxon>
        <taxon>Bivalvulida</taxon>
        <taxon>Platysporina</taxon>
        <taxon>Myxobolidae</taxon>
        <taxon>Thelohanellus</taxon>
    </lineage>
</organism>
<evidence type="ECO:0000313" key="1">
    <source>
        <dbReference type="EMBL" id="KII62165.1"/>
    </source>
</evidence>
<evidence type="ECO:0000313" key="2">
    <source>
        <dbReference type="Proteomes" id="UP000031668"/>
    </source>
</evidence>
<dbReference type="OMA" id="HITDEYK"/>
<gene>
    <name evidence="1" type="ORF">RF11_07083</name>
</gene>
<comment type="caution">
    <text evidence="1">The sequence shown here is derived from an EMBL/GenBank/DDBJ whole genome shotgun (WGS) entry which is preliminary data.</text>
</comment>
<dbReference type="Proteomes" id="UP000031668">
    <property type="component" value="Unassembled WGS sequence"/>
</dbReference>
<name>A0A0C2M568_THEKT</name>
<keyword evidence="2" id="KW-1185">Reference proteome</keyword>
<reference evidence="1 2" key="1">
    <citation type="journal article" date="2014" name="Genome Biol. Evol.">
        <title>The genome of the myxosporean Thelohanellus kitauei shows adaptations to nutrient acquisition within its fish host.</title>
        <authorList>
            <person name="Yang Y."/>
            <person name="Xiong J."/>
            <person name="Zhou Z."/>
            <person name="Huo F."/>
            <person name="Miao W."/>
            <person name="Ran C."/>
            <person name="Liu Y."/>
            <person name="Zhang J."/>
            <person name="Feng J."/>
            <person name="Wang M."/>
            <person name="Wang M."/>
            <person name="Wang L."/>
            <person name="Yao B."/>
        </authorList>
    </citation>
    <scope>NUCLEOTIDE SEQUENCE [LARGE SCALE GENOMIC DNA]</scope>
    <source>
        <strain evidence="1">Wuqing</strain>
    </source>
</reference>
<proteinExistence type="predicted"/>